<feature type="domain" description="Ubiquinol-cytochrome c chaperone" evidence="2">
    <location>
        <begin position="34"/>
        <end position="169"/>
    </location>
</feature>
<dbReference type="InterPro" id="IPR021150">
    <property type="entry name" value="Ubiq_cyt_c_chap"/>
</dbReference>
<sequence length="174" mass="20052">MILSIFKKKPDARIVRKVYNDIVAQSRQKLFYADWGIPDSVNGRFDLISLHMCLVFRRLKSTDPEAKIFSQSLFDLFFLDMDRSLREMGAGDMVVPKRIQKMGELFYGMAESLSKALDEKDNDALQSCLVRNVYDGVQTPSLELLVQYVQVQSEFLATQEPEAIHNGLIEFKQY</sequence>
<dbReference type="PANTHER" id="PTHR12184:SF1">
    <property type="entry name" value="UBIQUINOL-CYTOCHROME-C REDUCTASE COMPLEX ASSEMBLY FACTOR 1"/>
    <property type="match status" value="1"/>
</dbReference>
<evidence type="ECO:0000256" key="1">
    <source>
        <dbReference type="ARBA" id="ARBA00006407"/>
    </source>
</evidence>
<dbReference type="AlphaFoldDB" id="A0A3B0U7R9"/>
<protein>
    <recommendedName>
        <fullName evidence="2">Ubiquinol-cytochrome c chaperone domain-containing protein</fullName>
    </recommendedName>
</protein>
<proteinExistence type="inferred from homology"/>
<organism evidence="3">
    <name type="scientific">hydrothermal vent metagenome</name>
    <dbReference type="NCBI Taxonomy" id="652676"/>
    <lineage>
        <taxon>unclassified sequences</taxon>
        <taxon>metagenomes</taxon>
        <taxon>ecological metagenomes</taxon>
    </lineage>
</organism>
<dbReference type="InterPro" id="IPR014569">
    <property type="entry name" value="Ubq_cyt-c_CBP3-rel"/>
</dbReference>
<gene>
    <name evidence="3" type="ORF">MNBD_ALPHA11-2175</name>
</gene>
<evidence type="ECO:0000313" key="3">
    <source>
        <dbReference type="EMBL" id="VAW25090.1"/>
    </source>
</evidence>
<evidence type="ECO:0000259" key="2">
    <source>
        <dbReference type="Pfam" id="PF03981"/>
    </source>
</evidence>
<dbReference type="PIRSF" id="PIRSF032079">
    <property type="entry name" value="UCP032079"/>
    <property type="match status" value="1"/>
</dbReference>
<name>A0A3B0U7R9_9ZZZZ</name>
<dbReference type="EMBL" id="UOEQ01000580">
    <property type="protein sequence ID" value="VAW25090.1"/>
    <property type="molecule type" value="Genomic_DNA"/>
</dbReference>
<accession>A0A3B0U7R9</accession>
<dbReference type="Pfam" id="PF03981">
    <property type="entry name" value="Ubiq_cyt_C_chap"/>
    <property type="match status" value="1"/>
</dbReference>
<reference evidence="3" key="1">
    <citation type="submission" date="2018-06" db="EMBL/GenBank/DDBJ databases">
        <authorList>
            <person name="Zhirakovskaya E."/>
        </authorList>
    </citation>
    <scope>NUCLEOTIDE SEQUENCE</scope>
</reference>
<dbReference type="InterPro" id="IPR007129">
    <property type="entry name" value="Ubiqinol_cyt_c_chaperone_CPB3"/>
</dbReference>
<dbReference type="PANTHER" id="PTHR12184">
    <property type="entry name" value="UBIQUINOL-CYTOCHROME C REDUCTASE COMPLEX ASSEMBLY FACTOR 1 FAMILY MEMBER"/>
    <property type="match status" value="1"/>
</dbReference>
<comment type="similarity">
    <text evidence="1">Belongs to the CBP3 family.</text>
</comment>